<dbReference type="PANTHER" id="PTHR43341">
    <property type="entry name" value="AMINO ACID PERMEASE"/>
    <property type="match status" value="1"/>
</dbReference>
<evidence type="ECO:0000256" key="5">
    <source>
        <dbReference type="SAM" id="Phobius"/>
    </source>
</evidence>
<evidence type="ECO:0000259" key="6">
    <source>
        <dbReference type="Pfam" id="PF00324"/>
    </source>
</evidence>
<evidence type="ECO:0000256" key="3">
    <source>
        <dbReference type="ARBA" id="ARBA00022989"/>
    </source>
</evidence>
<keyword evidence="4 5" id="KW-0472">Membrane</keyword>
<evidence type="ECO:0000313" key="7">
    <source>
        <dbReference type="EMBL" id="KAB8074626.1"/>
    </source>
</evidence>
<organism evidence="7 8">
    <name type="scientific">Aspergillus leporis</name>
    <dbReference type="NCBI Taxonomy" id="41062"/>
    <lineage>
        <taxon>Eukaryota</taxon>
        <taxon>Fungi</taxon>
        <taxon>Dikarya</taxon>
        <taxon>Ascomycota</taxon>
        <taxon>Pezizomycotina</taxon>
        <taxon>Eurotiomycetes</taxon>
        <taxon>Eurotiomycetidae</taxon>
        <taxon>Eurotiales</taxon>
        <taxon>Aspergillaceae</taxon>
        <taxon>Aspergillus</taxon>
        <taxon>Aspergillus subgen. Circumdati</taxon>
    </lineage>
</organism>
<dbReference type="InterPro" id="IPR004841">
    <property type="entry name" value="AA-permease/SLC12A_dom"/>
</dbReference>
<dbReference type="GO" id="GO:0016020">
    <property type="term" value="C:membrane"/>
    <property type="evidence" value="ECO:0007669"/>
    <property type="project" value="UniProtKB-SubCell"/>
</dbReference>
<comment type="subcellular location">
    <subcellularLocation>
        <location evidence="1">Membrane</location>
        <topology evidence="1">Multi-pass membrane protein</topology>
    </subcellularLocation>
</comment>
<feature type="transmembrane region" description="Helical" evidence="5">
    <location>
        <begin position="146"/>
        <end position="165"/>
    </location>
</feature>
<proteinExistence type="predicted"/>
<feature type="transmembrane region" description="Helical" evidence="5">
    <location>
        <begin position="103"/>
        <end position="126"/>
    </location>
</feature>
<dbReference type="AlphaFoldDB" id="A0A5N5X1G4"/>
<dbReference type="OrthoDB" id="4505636at2759"/>
<dbReference type="InterPro" id="IPR050524">
    <property type="entry name" value="APC_YAT"/>
</dbReference>
<evidence type="ECO:0000256" key="2">
    <source>
        <dbReference type="ARBA" id="ARBA00022692"/>
    </source>
</evidence>
<feature type="transmembrane region" description="Helical" evidence="5">
    <location>
        <begin position="48"/>
        <end position="66"/>
    </location>
</feature>
<dbReference type="PANTHER" id="PTHR43341:SF15">
    <property type="entry name" value="GENERAL AMINO ACID PERMEASE AGP2"/>
    <property type="match status" value="1"/>
</dbReference>
<protein>
    <submittedName>
        <fullName evidence="7">Amino acid permease-domain-containing protein</fullName>
    </submittedName>
</protein>
<feature type="domain" description="Amino acid permease/ SLC12A" evidence="6">
    <location>
        <begin position="94"/>
        <end position="266"/>
    </location>
</feature>
<dbReference type="GO" id="GO:0015171">
    <property type="term" value="F:amino acid transmembrane transporter activity"/>
    <property type="evidence" value="ECO:0007669"/>
    <property type="project" value="TreeGrafter"/>
</dbReference>
<name>A0A5N5X1G4_9EURO</name>
<keyword evidence="8" id="KW-1185">Reference proteome</keyword>
<dbReference type="Proteomes" id="UP000326565">
    <property type="component" value="Unassembled WGS sequence"/>
</dbReference>
<dbReference type="EMBL" id="ML732207">
    <property type="protein sequence ID" value="KAB8074626.1"/>
    <property type="molecule type" value="Genomic_DNA"/>
</dbReference>
<keyword evidence="2 5" id="KW-0812">Transmembrane</keyword>
<reference evidence="7 8" key="1">
    <citation type="submission" date="2019-04" db="EMBL/GenBank/DDBJ databases">
        <title>Friends and foes A comparative genomics study of 23 Aspergillus species from section Flavi.</title>
        <authorList>
            <consortium name="DOE Joint Genome Institute"/>
            <person name="Kjaerbolling I."/>
            <person name="Vesth T."/>
            <person name="Frisvad J.C."/>
            <person name="Nybo J.L."/>
            <person name="Theobald S."/>
            <person name="Kildgaard S."/>
            <person name="Isbrandt T."/>
            <person name="Kuo A."/>
            <person name="Sato A."/>
            <person name="Lyhne E.K."/>
            <person name="Kogle M.E."/>
            <person name="Wiebenga A."/>
            <person name="Kun R.S."/>
            <person name="Lubbers R.J."/>
            <person name="Makela M.R."/>
            <person name="Barry K."/>
            <person name="Chovatia M."/>
            <person name="Clum A."/>
            <person name="Daum C."/>
            <person name="Haridas S."/>
            <person name="He G."/>
            <person name="LaButti K."/>
            <person name="Lipzen A."/>
            <person name="Mondo S."/>
            <person name="Riley R."/>
            <person name="Salamov A."/>
            <person name="Simmons B.A."/>
            <person name="Magnuson J.K."/>
            <person name="Henrissat B."/>
            <person name="Mortensen U.H."/>
            <person name="Larsen T.O."/>
            <person name="Devries R.P."/>
            <person name="Grigoriev I.V."/>
            <person name="Machida M."/>
            <person name="Baker S.E."/>
            <person name="Andersen M.R."/>
        </authorList>
    </citation>
    <scope>NUCLEOTIDE SEQUENCE [LARGE SCALE GENOMIC DNA]</scope>
    <source>
        <strain evidence="7 8">CBS 151.66</strain>
    </source>
</reference>
<dbReference type="Gene3D" id="1.20.1740.10">
    <property type="entry name" value="Amino acid/polyamine transporter I"/>
    <property type="match status" value="1"/>
</dbReference>
<feature type="transmembrane region" description="Helical" evidence="5">
    <location>
        <begin position="72"/>
        <end position="91"/>
    </location>
</feature>
<feature type="transmembrane region" description="Helical" evidence="5">
    <location>
        <begin position="238"/>
        <end position="259"/>
    </location>
</feature>
<accession>A0A5N5X1G4</accession>
<dbReference type="Pfam" id="PF00324">
    <property type="entry name" value="AA_permease"/>
    <property type="match status" value="1"/>
</dbReference>
<sequence length="298" mass="32559">MPSSANAGIPKGVQSDLLNETDRIGIREAETPSTGSQKLHRKLQGREVHLFGVGAIGTSLFVQMGATLPKGGPAGGLFIGFLAYGTIVMAVNECFALNIPYEIVAINILLTYWTDKVPVAAVVVVVMDIYEVLNVLTVRYFGISDIFKVLLMLRLILYTFVTMVGDNPHHDAIEFRYWNDPVAFVAYLVPGDTGRFLGTLSCMIQASFTMVGPEFISMAAGEAERATRKGMQKALESFGWCLMSFFCLGAPCVGVVFPYNAPSLAAMLDGTREWNWGRVSLRNLHESLRNDDLSPCAT</sequence>
<evidence type="ECO:0000256" key="4">
    <source>
        <dbReference type="ARBA" id="ARBA00023136"/>
    </source>
</evidence>
<evidence type="ECO:0000313" key="8">
    <source>
        <dbReference type="Proteomes" id="UP000326565"/>
    </source>
</evidence>
<keyword evidence="3 5" id="KW-1133">Transmembrane helix</keyword>
<gene>
    <name evidence="7" type="ORF">BDV29DRAFT_156507</name>
</gene>
<evidence type="ECO:0000256" key="1">
    <source>
        <dbReference type="ARBA" id="ARBA00004141"/>
    </source>
</evidence>